<evidence type="ECO:0000313" key="9">
    <source>
        <dbReference type="Proteomes" id="UP000243469"/>
    </source>
</evidence>
<evidence type="ECO:0000256" key="2">
    <source>
        <dbReference type="ARBA" id="ARBA00022723"/>
    </source>
</evidence>
<dbReference type="AlphaFoldDB" id="A0A2G6JQU6"/>
<dbReference type="GO" id="GO:0046872">
    <property type="term" value="F:metal ion binding"/>
    <property type="evidence" value="ECO:0007669"/>
    <property type="project" value="UniProtKB-UniRule"/>
</dbReference>
<dbReference type="SUPFAM" id="SSF54862">
    <property type="entry name" value="4Fe-4S ferredoxins"/>
    <property type="match status" value="1"/>
</dbReference>
<dbReference type="PROSITE" id="PS00198">
    <property type="entry name" value="4FE4S_FER_1"/>
    <property type="match status" value="1"/>
</dbReference>
<dbReference type="EC" id="1.1.99.14" evidence="6"/>
<keyword evidence="4 6" id="KW-0408">Iron</keyword>
<dbReference type="InterPro" id="IPR004017">
    <property type="entry name" value="Cys_rich_dom"/>
</dbReference>
<dbReference type="Gene3D" id="1.10.1060.10">
    <property type="entry name" value="Alpha-helical ferredoxin"/>
    <property type="match status" value="1"/>
</dbReference>
<keyword evidence="1 6" id="KW-0004">4Fe-4S</keyword>
<dbReference type="Proteomes" id="UP000243469">
    <property type="component" value="Unassembled WGS sequence"/>
</dbReference>
<evidence type="ECO:0000313" key="8">
    <source>
        <dbReference type="EMBL" id="PIE25012.1"/>
    </source>
</evidence>
<comment type="function">
    <text evidence="6">Component of a complex that catalyzes the oxidation of glycolate to glyoxylate.</text>
</comment>
<keyword evidence="6" id="KW-0249">Electron transport</keyword>
<comment type="catalytic activity">
    <reaction evidence="6">
        <text>glycolate + A = glyoxylate + AH2</text>
        <dbReference type="Rhea" id="RHEA:21264"/>
        <dbReference type="ChEBI" id="CHEBI:13193"/>
        <dbReference type="ChEBI" id="CHEBI:17499"/>
        <dbReference type="ChEBI" id="CHEBI:29805"/>
        <dbReference type="ChEBI" id="CHEBI:36655"/>
        <dbReference type="EC" id="1.1.99.14"/>
    </reaction>
</comment>
<comment type="cofactor">
    <cofactor evidence="6">
        <name>[4Fe-4S] cluster</name>
        <dbReference type="ChEBI" id="CHEBI:49883"/>
    </cofactor>
    <text evidence="6">Binds 2 [4Fe-4S] clusters.</text>
</comment>
<dbReference type="GO" id="GO:0019154">
    <property type="term" value="F:glycolate dehydrogenase activity"/>
    <property type="evidence" value="ECO:0007669"/>
    <property type="project" value="UniProtKB-EC"/>
</dbReference>
<keyword evidence="5 6" id="KW-0411">Iron-sulfur</keyword>
<comment type="caution">
    <text evidence="8">The sequence shown here is derived from an EMBL/GenBank/DDBJ whole genome shotgun (WGS) entry which is preliminary data.</text>
</comment>
<feature type="domain" description="4Fe-4S ferredoxin-type" evidence="7">
    <location>
        <begin position="16"/>
        <end position="45"/>
    </location>
</feature>
<accession>A0A2G6JQU6</accession>
<dbReference type="PROSITE" id="PS51379">
    <property type="entry name" value="4FE4S_FER_2"/>
    <property type="match status" value="2"/>
</dbReference>
<keyword evidence="6" id="KW-0813">Transport</keyword>
<feature type="domain" description="4Fe-4S ferredoxin-type" evidence="7">
    <location>
        <begin position="66"/>
        <end position="95"/>
    </location>
</feature>
<keyword evidence="2 6" id="KW-0479">Metal-binding</keyword>
<evidence type="ECO:0000259" key="7">
    <source>
        <dbReference type="PROSITE" id="PS51379"/>
    </source>
</evidence>
<evidence type="ECO:0000256" key="5">
    <source>
        <dbReference type="ARBA" id="ARBA00023014"/>
    </source>
</evidence>
<dbReference type="Pfam" id="PF02754">
    <property type="entry name" value="CCG"/>
    <property type="match status" value="2"/>
</dbReference>
<dbReference type="PANTHER" id="PTHR32479">
    <property type="entry name" value="GLYCOLATE OXIDASE IRON-SULFUR SUBUNIT"/>
    <property type="match status" value="1"/>
</dbReference>
<reference evidence="8 9" key="1">
    <citation type="submission" date="2017-10" db="EMBL/GenBank/DDBJ databases">
        <title>Novel microbial diversity and functional potential in the marine mammal oral microbiome.</title>
        <authorList>
            <person name="Dudek N.K."/>
            <person name="Sun C.L."/>
            <person name="Burstein D."/>
            <person name="Kantor R.S."/>
            <person name="Aliaga Goltsman D.S."/>
            <person name="Bik E.M."/>
            <person name="Thomas B.C."/>
            <person name="Banfield J.F."/>
            <person name="Relman D.A."/>
        </authorList>
    </citation>
    <scope>NUCLEOTIDE SEQUENCE [LARGE SCALE GENOMIC DNA]</scope>
    <source>
        <strain evidence="8">DOLJORAL78_47_21</strain>
    </source>
</reference>
<evidence type="ECO:0000256" key="6">
    <source>
        <dbReference type="PIRNR" id="PIRNR000139"/>
    </source>
</evidence>
<dbReference type="InterPro" id="IPR012257">
    <property type="entry name" value="Glc_ox_4Fe-4S"/>
</dbReference>
<evidence type="ECO:0000256" key="1">
    <source>
        <dbReference type="ARBA" id="ARBA00022485"/>
    </source>
</evidence>
<name>A0A2G6JQU6_NEPCE</name>
<dbReference type="GO" id="GO:0051539">
    <property type="term" value="F:4 iron, 4 sulfur cluster binding"/>
    <property type="evidence" value="ECO:0007669"/>
    <property type="project" value="UniProtKB-UniRule"/>
</dbReference>
<evidence type="ECO:0000256" key="4">
    <source>
        <dbReference type="ARBA" id="ARBA00023004"/>
    </source>
</evidence>
<dbReference type="EMBL" id="PDSH01000014">
    <property type="protein sequence ID" value="PIE25012.1"/>
    <property type="molecule type" value="Genomic_DNA"/>
</dbReference>
<proteinExistence type="predicted"/>
<organism evidence="8 9">
    <name type="scientific">Neptuniibacter caesariensis</name>
    <dbReference type="NCBI Taxonomy" id="207954"/>
    <lineage>
        <taxon>Bacteria</taxon>
        <taxon>Pseudomonadati</taxon>
        <taxon>Pseudomonadota</taxon>
        <taxon>Gammaproteobacteria</taxon>
        <taxon>Oceanospirillales</taxon>
        <taxon>Oceanospirillaceae</taxon>
        <taxon>Neptuniibacter</taxon>
    </lineage>
</organism>
<gene>
    <name evidence="8" type="ORF">CSA60_02495</name>
</gene>
<dbReference type="NCBIfam" id="NF008434">
    <property type="entry name" value="PRK11274.1"/>
    <property type="match status" value="1"/>
</dbReference>
<protein>
    <recommendedName>
        <fullName evidence="6">Glycolate oxidase iron-sulfur subunit</fullName>
        <ecNumber evidence="6">1.1.99.14</ecNumber>
    </recommendedName>
</protein>
<dbReference type="PANTHER" id="PTHR32479:SF17">
    <property type="entry name" value="GLYCOLATE OXIDASE IRON-SULFUR SUBUNIT"/>
    <property type="match status" value="1"/>
</dbReference>
<dbReference type="PIRSF" id="PIRSF000139">
    <property type="entry name" value="Glc_ox_4Fe-4S"/>
    <property type="match status" value="1"/>
</dbReference>
<evidence type="ECO:0000256" key="3">
    <source>
        <dbReference type="ARBA" id="ARBA00022737"/>
    </source>
</evidence>
<comment type="catalytic activity">
    <reaction evidence="6">
        <text>(R)-lactate + A = pyruvate + AH2</text>
        <dbReference type="Rhea" id="RHEA:15089"/>
        <dbReference type="ChEBI" id="CHEBI:13193"/>
        <dbReference type="ChEBI" id="CHEBI:15361"/>
        <dbReference type="ChEBI" id="CHEBI:16004"/>
        <dbReference type="ChEBI" id="CHEBI:17499"/>
    </reaction>
</comment>
<sequence>MQTQIAEPFKESPMGAEAEAILRKCVHCGFCLATCPTYKLTGDELDSPRGRIYLLKQLLEGNSVSAKTQFHLDRCLGCRACETTCPASVPYHRLVELSIPLVEAEVPRSLKQRLLRRAILSVLPYHQRFSPILNTARLVRPLLPKQLAKKIPPRQATHSQSEALPESATRSMLILEGCVQPSLSPEINQATARVLGRLGIKLEAAPKAGCCGAVSYHLNQQEDGLDFMRRNIDAWWPQIERGCEAIVITASGCGTTVKEYGELLKDDPAYAEKAKRVSALAADLIEILSAEDLSALDIHPEQSLAFQCPCSLQHGQKLGGKVEALLRQLGFEMKPVRDSHICCGSAGTYSIFQPELATELRANKLQSLHDSGAQQYISANIGCIMHLSQETERPVRHWIQIIDQALHSGPQGHKNKKRDSL</sequence>
<dbReference type="InterPro" id="IPR017900">
    <property type="entry name" value="4Fe4S_Fe_S_CS"/>
</dbReference>
<dbReference type="InterPro" id="IPR009051">
    <property type="entry name" value="Helical_ferredxn"/>
</dbReference>
<keyword evidence="3" id="KW-0677">Repeat</keyword>
<dbReference type="InterPro" id="IPR017896">
    <property type="entry name" value="4Fe4S_Fe-S-bd"/>
</dbReference>
<dbReference type="Pfam" id="PF13183">
    <property type="entry name" value="Fer4_8"/>
    <property type="match status" value="1"/>
</dbReference>